<dbReference type="PANTHER" id="PTHR37299:SF4">
    <property type="entry name" value="TRANSCRIPTIONAL REGULATOR"/>
    <property type="match status" value="1"/>
</dbReference>
<dbReference type="Gene3D" id="2.40.50.1020">
    <property type="entry name" value="LytTr DNA-binding domain"/>
    <property type="match status" value="1"/>
</dbReference>
<dbReference type="EMBL" id="CP129118">
    <property type="protein sequence ID" value="WOV86847.1"/>
    <property type="molecule type" value="Genomic_DNA"/>
</dbReference>
<name>A0ABZ0L5B7_9BACL</name>
<proteinExistence type="predicted"/>
<organism evidence="2 3">
    <name type="scientific">Sporosarcina oncorhynchi</name>
    <dbReference type="NCBI Taxonomy" id="3056444"/>
    <lineage>
        <taxon>Bacteria</taxon>
        <taxon>Bacillati</taxon>
        <taxon>Bacillota</taxon>
        <taxon>Bacilli</taxon>
        <taxon>Bacillales</taxon>
        <taxon>Caryophanaceae</taxon>
        <taxon>Sporosarcina</taxon>
    </lineage>
</organism>
<feature type="domain" description="HTH LytTR-type" evidence="1">
    <location>
        <begin position="39"/>
        <end position="143"/>
    </location>
</feature>
<keyword evidence="3" id="KW-1185">Reference proteome</keyword>
<dbReference type="InterPro" id="IPR007492">
    <property type="entry name" value="LytTR_DNA-bd_dom"/>
</dbReference>
<dbReference type="Pfam" id="PF04397">
    <property type="entry name" value="LytTR"/>
    <property type="match status" value="1"/>
</dbReference>
<gene>
    <name evidence="2" type="ORF">QWT69_13345</name>
</gene>
<dbReference type="InterPro" id="IPR046947">
    <property type="entry name" value="LytR-like"/>
</dbReference>
<keyword evidence="2" id="KW-0238">DNA-binding</keyword>
<sequence length="147" mass="17200">MKIEESKDFDEVEIIIRCSEIDDQLAGLIRQINQMAMTFTGKLEGRIHSIDLHDVLYIETVDNQTFLCTSTDVFESDLKLYTFEERLKETHFLRISKHLIVNMKQIESVRALLNGKFEALLDTGEKVIVNRHYAKSFREYFLRGGDH</sequence>
<dbReference type="PROSITE" id="PS50930">
    <property type="entry name" value="HTH_LYTTR"/>
    <property type="match status" value="1"/>
</dbReference>
<evidence type="ECO:0000259" key="1">
    <source>
        <dbReference type="PROSITE" id="PS50930"/>
    </source>
</evidence>
<evidence type="ECO:0000313" key="3">
    <source>
        <dbReference type="Proteomes" id="UP001303902"/>
    </source>
</evidence>
<evidence type="ECO:0000313" key="2">
    <source>
        <dbReference type="EMBL" id="WOV86847.1"/>
    </source>
</evidence>
<dbReference type="RefSeq" id="WP_317966375.1">
    <property type="nucleotide sequence ID" value="NZ_CP129118.1"/>
</dbReference>
<accession>A0ABZ0L5B7</accession>
<reference evidence="2 3" key="1">
    <citation type="submission" date="2023-06" db="EMBL/GenBank/DDBJ databases">
        <title>Sporosarcina sp. nov., isolated from Korean tranditional fermented seafood 'Jeotgal'.</title>
        <authorList>
            <person name="Yang A.I."/>
            <person name="Shin N.-R."/>
        </authorList>
    </citation>
    <scope>NUCLEOTIDE SEQUENCE [LARGE SCALE GENOMIC DNA]</scope>
    <source>
        <strain evidence="2 3">T2O-4</strain>
    </source>
</reference>
<dbReference type="GO" id="GO:0003677">
    <property type="term" value="F:DNA binding"/>
    <property type="evidence" value="ECO:0007669"/>
    <property type="project" value="UniProtKB-KW"/>
</dbReference>
<protein>
    <submittedName>
        <fullName evidence="2">LytTR family DNA-binding domain-containing protein</fullName>
    </submittedName>
</protein>
<dbReference type="SMART" id="SM00850">
    <property type="entry name" value="LytTR"/>
    <property type="match status" value="1"/>
</dbReference>
<dbReference type="Proteomes" id="UP001303902">
    <property type="component" value="Chromosome"/>
</dbReference>
<dbReference type="PANTHER" id="PTHR37299">
    <property type="entry name" value="TRANSCRIPTIONAL REGULATOR-RELATED"/>
    <property type="match status" value="1"/>
</dbReference>